<proteinExistence type="predicted"/>
<protein>
    <submittedName>
        <fullName evidence="1">Uncharacterized protein</fullName>
    </submittedName>
</protein>
<dbReference type="Proteomes" id="UP000887116">
    <property type="component" value="Unassembled WGS sequence"/>
</dbReference>
<evidence type="ECO:0000313" key="2">
    <source>
        <dbReference type="Proteomes" id="UP000887116"/>
    </source>
</evidence>
<gene>
    <name evidence="1" type="ORF">TNCT_210441</name>
</gene>
<reference evidence="1" key="1">
    <citation type="submission" date="2020-07" db="EMBL/GenBank/DDBJ databases">
        <title>Multicomponent nature underlies the extraordinary mechanical properties of spider dragline silk.</title>
        <authorList>
            <person name="Kono N."/>
            <person name="Nakamura H."/>
            <person name="Mori M."/>
            <person name="Yoshida Y."/>
            <person name="Ohtoshi R."/>
            <person name="Malay A.D."/>
            <person name="Moran D.A.P."/>
            <person name="Tomita M."/>
            <person name="Numata K."/>
            <person name="Arakawa K."/>
        </authorList>
    </citation>
    <scope>NUCLEOTIDE SEQUENCE</scope>
</reference>
<dbReference type="AlphaFoldDB" id="A0A8X6J9L1"/>
<comment type="caution">
    <text evidence="1">The sequence shown here is derived from an EMBL/GenBank/DDBJ whole genome shotgun (WGS) entry which is preliminary data.</text>
</comment>
<accession>A0A8X6J9L1</accession>
<organism evidence="1 2">
    <name type="scientific">Trichonephila clavata</name>
    <name type="common">Joro spider</name>
    <name type="synonym">Nephila clavata</name>
    <dbReference type="NCBI Taxonomy" id="2740835"/>
    <lineage>
        <taxon>Eukaryota</taxon>
        <taxon>Metazoa</taxon>
        <taxon>Ecdysozoa</taxon>
        <taxon>Arthropoda</taxon>
        <taxon>Chelicerata</taxon>
        <taxon>Arachnida</taxon>
        <taxon>Araneae</taxon>
        <taxon>Araneomorphae</taxon>
        <taxon>Entelegynae</taxon>
        <taxon>Araneoidea</taxon>
        <taxon>Nephilidae</taxon>
        <taxon>Trichonephila</taxon>
    </lineage>
</organism>
<name>A0A8X6J9L1_TRICU</name>
<dbReference type="EMBL" id="BMAO01017534">
    <property type="protein sequence ID" value="GFR16343.1"/>
    <property type="molecule type" value="Genomic_DNA"/>
</dbReference>
<sequence length="88" mass="10559">MEKNKVFVIPEKSIDDFQIRIKLSSAVWSRIVIDSCRRHFKEFMPPILPFYAIYQPPRTLTRTQFTAEVHNFSLFTLQRLPWSNYHDA</sequence>
<keyword evidence="2" id="KW-1185">Reference proteome</keyword>
<evidence type="ECO:0000313" key="1">
    <source>
        <dbReference type="EMBL" id="GFR16343.1"/>
    </source>
</evidence>